<organism evidence="3">
    <name type="scientific">Streptomyces sp. R44</name>
    <dbReference type="NCBI Taxonomy" id="3238633"/>
    <lineage>
        <taxon>Bacteria</taxon>
        <taxon>Bacillati</taxon>
        <taxon>Actinomycetota</taxon>
        <taxon>Actinomycetes</taxon>
        <taxon>Kitasatosporales</taxon>
        <taxon>Streptomycetaceae</taxon>
        <taxon>Streptomyces</taxon>
    </lineage>
</organism>
<accession>A0AB39TCX1</accession>
<evidence type="ECO:0000313" key="3">
    <source>
        <dbReference type="EMBL" id="XDQ75334.1"/>
    </source>
</evidence>
<gene>
    <name evidence="3" type="ORF">AB5J54_34505</name>
</gene>
<reference evidence="3" key="1">
    <citation type="submission" date="2024-07" db="EMBL/GenBank/DDBJ databases">
        <authorList>
            <person name="Yu S.T."/>
        </authorList>
    </citation>
    <scope>NUCLEOTIDE SEQUENCE</scope>
    <source>
        <strain evidence="3">R44</strain>
    </source>
</reference>
<feature type="region of interest" description="Disordered" evidence="1">
    <location>
        <begin position="87"/>
        <end position="198"/>
    </location>
</feature>
<protein>
    <submittedName>
        <fullName evidence="3">CHAT domain-containing protein</fullName>
    </submittedName>
</protein>
<feature type="compositionally biased region" description="Basic residues" evidence="1">
    <location>
        <begin position="141"/>
        <end position="156"/>
    </location>
</feature>
<proteinExistence type="predicted"/>
<name>A0AB39TCX1_9ACTN</name>
<feature type="compositionally biased region" description="Acidic residues" evidence="1">
    <location>
        <begin position="118"/>
        <end position="129"/>
    </location>
</feature>
<dbReference type="Pfam" id="PF12770">
    <property type="entry name" value="CHAT"/>
    <property type="match status" value="1"/>
</dbReference>
<feature type="compositionally biased region" description="Basic and acidic residues" evidence="1">
    <location>
        <begin position="130"/>
        <end position="140"/>
    </location>
</feature>
<dbReference type="RefSeq" id="WP_369147857.1">
    <property type="nucleotide sequence ID" value="NZ_CP163444.1"/>
</dbReference>
<dbReference type="AlphaFoldDB" id="A0AB39TCX1"/>
<dbReference type="EMBL" id="CP163444">
    <property type="protein sequence ID" value="XDQ75334.1"/>
    <property type="molecule type" value="Genomic_DNA"/>
</dbReference>
<evidence type="ECO:0000259" key="2">
    <source>
        <dbReference type="Pfam" id="PF12770"/>
    </source>
</evidence>
<feature type="domain" description="CHAT" evidence="2">
    <location>
        <begin position="630"/>
        <end position="770"/>
    </location>
</feature>
<feature type="compositionally biased region" description="Low complexity" evidence="1">
    <location>
        <begin position="181"/>
        <end position="198"/>
    </location>
</feature>
<dbReference type="InterPro" id="IPR024983">
    <property type="entry name" value="CHAT_dom"/>
</dbReference>
<sequence length="792" mass="87930">MLHDDAYAWPPRWELEAELRALRDSAWWHRPELEEEARRAWERLLCDADMDEEGFTSAFHEIGAAFPGANETVLLFRSRPVVVPRGVPGGFPDEVPAESGPPPTPAPGHVDERRPETEPETEPEPEPEPEPEHEPEPVHRAERRKHRKARPWRWSRTRPEVPDITQPWGASLPPWTEHATGRAPGTAAPEPAPGRAPARPAEEERFLNLAVVWPLSREAVPEDRVLASGSRYELRVDIGDLSPKSLLAGQATSFPEGPLAHADDEGRGDWLDVTVISEDFVLPAVAHPLFLPLKGGSWVCPCGPGERHACEPRHRGRYLHIPFTAPETPGPARMRVHVAYRGNQLQSASLTAVVAARESAGGATTAVVDYTLTPGFTDLAELPARTAGVRIGRGGDGTMTVDVTSQHGPVATFWLGDHQVRDVLEKARAALLDCHALRTGEGENRGLENLLDQDNGKSPEALLHDMTKLARLGWSFFQLVARGRTERAALMRVLREPAQIQICREEHQYLVFPWGLLYDIPVESRAQLVPCGPGWEQVKRDTTARCCPAEGRHTLNTLCPYGFWGYRHFIEHPPSVPRGRRLRLTAGREGAAPVLTVARGNRLDRRLSDRHIATLRSRFRWVNVYDYSAALRQAFIGDPGDCVYFYGHGRRPRAADGEFSSATVLEIGRTDRILPQDLKAWAVDEGWDRWDELAPLVFLNGCHTADRDPASWLGFVDTFTELHASGVIGTEITVDQALASEFAELFWEALLAGQEVGPALHGVRMRLLRKGNVLGLAYTAYCSAALRLRGTV</sequence>
<evidence type="ECO:0000256" key="1">
    <source>
        <dbReference type="SAM" id="MobiDB-lite"/>
    </source>
</evidence>